<dbReference type="PANTHER" id="PTHR34970:SF2">
    <property type="entry name" value="ABC TRANSPORTER A FAMILY PROTEIN"/>
    <property type="match status" value="1"/>
</dbReference>
<dbReference type="PANTHER" id="PTHR34970">
    <property type="entry name" value="ABC TRANSPORTER A FAMILY PROTEIN"/>
    <property type="match status" value="1"/>
</dbReference>
<accession>A0A8T1Q7Q8</accession>
<evidence type="ECO:0000313" key="2">
    <source>
        <dbReference type="EMBL" id="KAG6650422.1"/>
    </source>
</evidence>
<keyword evidence="1" id="KW-1133">Transmembrane helix</keyword>
<reference evidence="2" key="1">
    <citation type="submission" date="2020-12" db="EMBL/GenBank/DDBJ databases">
        <title>WGS assembly of Carya illinoinensis cv. Pawnee.</title>
        <authorList>
            <person name="Platts A."/>
            <person name="Shu S."/>
            <person name="Wright S."/>
            <person name="Barry K."/>
            <person name="Edger P."/>
            <person name="Pires J.C."/>
            <person name="Schmutz J."/>
        </authorList>
    </citation>
    <scope>NUCLEOTIDE SEQUENCE</scope>
    <source>
        <tissue evidence="2">Leaf</tissue>
    </source>
</reference>
<dbReference type="EMBL" id="CM031830">
    <property type="protein sequence ID" value="KAG6707620.1"/>
    <property type="molecule type" value="Genomic_DNA"/>
</dbReference>
<protein>
    <submittedName>
        <fullName evidence="2">Uncharacterized protein</fullName>
    </submittedName>
</protein>
<dbReference type="OrthoDB" id="1911459at2759"/>
<gene>
    <name evidence="2" type="ORF">CIPAW_06G042200</name>
    <name evidence="3" type="ORF">I3842_06G041500</name>
</gene>
<evidence type="ECO:0000313" key="4">
    <source>
        <dbReference type="Proteomes" id="UP000811609"/>
    </source>
</evidence>
<evidence type="ECO:0000313" key="3">
    <source>
        <dbReference type="EMBL" id="KAG6707620.1"/>
    </source>
</evidence>
<dbReference type="Proteomes" id="UP000811609">
    <property type="component" value="Chromosome 6"/>
</dbReference>
<feature type="transmembrane region" description="Helical" evidence="1">
    <location>
        <begin position="6"/>
        <end position="27"/>
    </location>
</feature>
<keyword evidence="1" id="KW-0472">Membrane</keyword>
<name>A0A8T1Q7Q8_CARIL</name>
<organism evidence="2 4">
    <name type="scientific">Carya illinoinensis</name>
    <name type="common">Pecan</name>
    <dbReference type="NCBI Taxonomy" id="32201"/>
    <lineage>
        <taxon>Eukaryota</taxon>
        <taxon>Viridiplantae</taxon>
        <taxon>Streptophyta</taxon>
        <taxon>Embryophyta</taxon>
        <taxon>Tracheophyta</taxon>
        <taxon>Spermatophyta</taxon>
        <taxon>Magnoliopsida</taxon>
        <taxon>eudicotyledons</taxon>
        <taxon>Gunneridae</taxon>
        <taxon>Pentapetalae</taxon>
        <taxon>rosids</taxon>
        <taxon>fabids</taxon>
        <taxon>Fagales</taxon>
        <taxon>Juglandaceae</taxon>
        <taxon>Carya</taxon>
    </lineage>
</organism>
<sequence>MGYVLRLRLASFFMGAGAASFLGLYIIHRDYRVAQKAIAEQIEGISNSLDRRILALEKFKENEISEPVGTTE</sequence>
<dbReference type="AlphaFoldDB" id="A0A8T1Q7Q8"/>
<dbReference type="Proteomes" id="UP000811246">
    <property type="component" value="Chromosome 6"/>
</dbReference>
<keyword evidence="1" id="KW-0812">Transmembrane</keyword>
<dbReference type="EMBL" id="CM031814">
    <property type="protein sequence ID" value="KAG6650422.1"/>
    <property type="molecule type" value="Genomic_DNA"/>
</dbReference>
<keyword evidence="4" id="KW-1185">Reference proteome</keyword>
<reference evidence="3" key="2">
    <citation type="submission" date="2021-01" db="EMBL/GenBank/DDBJ databases">
        <authorList>
            <person name="Lovell J.T."/>
            <person name="Bentley N."/>
            <person name="Bhattarai G."/>
            <person name="Jenkins J.W."/>
            <person name="Sreedasyam A."/>
            <person name="Alarcon Y."/>
            <person name="Bock C."/>
            <person name="Boston L."/>
            <person name="Carlson J."/>
            <person name="Cervantes K."/>
            <person name="Clermont K."/>
            <person name="Krom N."/>
            <person name="Kubenka K."/>
            <person name="Mamidi S."/>
            <person name="Mattison C."/>
            <person name="Monteros M."/>
            <person name="Pisani C."/>
            <person name="Plott C."/>
            <person name="Rajasekar S."/>
            <person name="Rhein H.S."/>
            <person name="Rohla C."/>
            <person name="Song M."/>
            <person name="Hilaire R.S."/>
            <person name="Shu S."/>
            <person name="Wells L."/>
            <person name="Wang X."/>
            <person name="Webber J."/>
            <person name="Heerema R.J."/>
            <person name="Klein P."/>
            <person name="Conner P."/>
            <person name="Grauke L."/>
            <person name="Grimwood J."/>
            <person name="Schmutz J."/>
            <person name="Randall J.J."/>
        </authorList>
    </citation>
    <scope>NUCLEOTIDE SEQUENCE</scope>
    <source>
        <tissue evidence="3">Leaf</tissue>
    </source>
</reference>
<evidence type="ECO:0000256" key="1">
    <source>
        <dbReference type="SAM" id="Phobius"/>
    </source>
</evidence>
<proteinExistence type="predicted"/>
<comment type="caution">
    <text evidence="2">The sequence shown here is derived from an EMBL/GenBank/DDBJ whole genome shotgun (WGS) entry which is preliminary data.</text>
</comment>